<dbReference type="AlphaFoldDB" id="A0A2S8F0C6"/>
<proteinExistence type="predicted"/>
<dbReference type="EMBL" id="PUIA01000081">
    <property type="protein sequence ID" value="PQO25583.1"/>
    <property type="molecule type" value="Genomic_DNA"/>
</dbReference>
<gene>
    <name evidence="1" type="ORF">C5Y96_24945</name>
</gene>
<dbReference type="OrthoDB" id="281889at2"/>
<evidence type="ECO:0000313" key="1">
    <source>
        <dbReference type="EMBL" id="PQO25583.1"/>
    </source>
</evidence>
<protein>
    <submittedName>
        <fullName evidence="1">Uncharacterized protein</fullName>
    </submittedName>
</protein>
<evidence type="ECO:0000313" key="2">
    <source>
        <dbReference type="Proteomes" id="UP000240009"/>
    </source>
</evidence>
<accession>A0A2S8F0C6</accession>
<name>A0A2S8F0C6_9BACT</name>
<reference evidence="1 2" key="1">
    <citation type="submission" date="2018-02" db="EMBL/GenBank/DDBJ databases">
        <title>Comparative genomes isolates from brazilian mangrove.</title>
        <authorList>
            <person name="Araujo J.E."/>
            <person name="Taketani R.G."/>
            <person name="Silva M.C.P."/>
            <person name="Loureco M.V."/>
            <person name="Andreote F.D."/>
        </authorList>
    </citation>
    <scope>NUCLEOTIDE SEQUENCE [LARGE SCALE GENOMIC DNA]</scope>
    <source>
        <strain evidence="1 2">HEX-2 MGV</strain>
    </source>
</reference>
<dbReference type="RefSeq" id="WP_105359087.1">
    <property type="nucleotide sequence ID" value="NZ_PUIA01000081.1"/>
</dbReference>
<dbReference type="Proteomes" id="UP000240009">
    <property type="component" value="Unassembled WGS sequence"/>
</dbReference>
<comment type="caution">
    <text evidence="1">The sequence shown here is derived from an EMBL/GenBank/DDBJ whole genome shotgun (WGS) entry which is preliminary data.</text>
</comment>
<sequence length="71" mass="7838">MQASDFYRAVAEATGESVSTIRQLGFSLVEEPSIDSDDEVCYGPNVIDWDEVEFLRARESSGSESYEPKAA</sequence>
<organism evidence="1 2">
    <name type="scientific">Blastopirellula marina</name>
    <dbReference type="NCBI Taxonomy" id="124"/>
    <lineage>
        <taxon>Bacteria</taxon>
        <taxon>Pseudomonadati</taxon>
        <taxon>Planctomycetota</taxon>
        <taxon>Planctomycetia</taxon>
        <taxon>Pirellulales</taxon>
        <taxon>Pirellulaceae</taxon>
        <taxon>Blastopirellula</taxon>
    </lineage>
</organism>